<dbReference type="RefSeq" id="WP_111438035.1">
    <property type="nucleotide sequence ID" value="NZ_QKZI01000001.1"/>
</dbReference>
<gene>
    <name evidence="2" type="ORF">C7437_101494</name>
</gene>
<feature type="domain" description="DUF6242" evidence="1">
    <location>
        <begin position="51"/>
        <end position="236"/>
    </location>
</feature>
<evidence type="ECO:0000313" key="2">
    <source>
        <dbReference type="EMBL" id="PZX07381.1"/>
    </source>
</evidence>
<dbReference type="InterPro" id="IPR058667">
    <property type="entry name" value="DUF6242_C"/>
</dbReference>
<dbReference type="EMBL" id="QKZI01000001">
    <property type="protein sequence ID" value="PZX07381.1"/>
    <property type="molecule type" value="Genomic_DNA"/>
</dbReference>
<accession>A0A2W7MU93</accession>
<dbReference type="InterPro" id="IPR015943">
    <property type="entry name" value="WD40/YVTN_repeat-like_dom_sf"/>
</dbReference>
<evidence type="ECO:0000259" key="1">
    <source>
        <dbReference type="Pfam" id="PF25852"/>
    </source>
</evidence>
<dbReference type="CDD" id="cd15482">
    <property type="entry name" value="Sialidase_non-viral"/>
    <property type="match status" value="1"/>
</dbReference>
<name>A0A2W7MU93_9BACI</name>
<dbReference type="Pfam" id="PF25852">
    <property type="entry name" value="DUF6242_C"/>
    <property type="match status" value="1"/>
</dbReference>
<dbReference type="SUPFAM" id="SSF110296">
    <property type="entry name" value="Oligoxyloglucan reducing end-specific cellobiohydrolase"/>
    <property type="match status" value="1"/>
</dbReference>
<dbReference type="Gene3D" id="2.120.10.10">
    <property type="match status" value="1"/>
</dbReference>
<reference evidence="2 3" key="1">
    <citation type="submission" date="2018-06" db="EMBL/GenBank/DDBJ databases">
        <title>Genomic Encyclopedia of Type Strains, Phase IV (KMG-IV): sequencing the most valuable type-strain genomes for metagenomic binning, comparative biology and taxonomic classification.</title>
        <authorList>
            <person name="Goeker M."/>
        </authorList>
    </citation>
    <scope>NUCLEOTIDE SEQUENCE [LARGE SCALE GENOMIC DNA]</scope>
    <source>
        <strain evidence="2 3">DSM 5</strain>
    </source>
</reference>
<dbReference type="OrthoDB" id="47917at2"/>
<organism evidence="2 3">
    <name type="scientific">Psychrobacillus insolitus</name>
    <dbReference type="NCBI Taxonomy" id="1461"/>
    <lineage>
        <taxon>Bacteria</taxon>
        <taxon>Bacillati</taxon>
        <taxon>Bacillota</taxon>
        <taxon>Bacilli</taxon>
        <taxon>Bacillales</taxon>
        <taxon>Bacillaceae</taxon>
        <taxon>Psychrobacillus</taxon>
    </lineage>
</organism>
<protein>
    <submittedName>
        <fullName evidence="2">BNR/Asp-box repeat protein</fullName>
    </submittedName>
</protein>
<proteinExistence type="predicted"/>
<dbReference type="AlphaFoldDB" id="A0A2W7MU93"/>
<keyword evidence="3" id="KW-1185">Reference proteome</keyword>
<sequence>MFILIIATVFHYQNSKEITYPQLNQLNNLQDTQAPQSEIKQLQPINIDEMIAYTLQNDKVNITYNKGNDWIKVPVEKDQLFEGEYNGDKQVLIENSYILEENRVAFLYSINQRITLIYSNDQGKTWEESLVTEPFPVMRFRKVDFPNKNFGYIIISGDRTMSQEASHVFLTHDGGKSWEETNNSGVTRLISDGGFLDELTGFLSFGTINPVKPDLYVTDDGGNSWSEAVINIPEKYHQVFVTAETPVKVGEELTVLLNQGPNGDYEGGRVKGKFVSNDNGKTWIFQKEVQPNETE</sequence>
<evidence type="ECO:0000313" key="3">
    <source>
        <dbReference type="Proteomes" id="UP000248646"/>
    </source>
</evidence>
<comment type="caution">
    <text evidence="2">The sequence shown here is derived from an EMBL/GenBank/DDBJ whole genome shotgun (WGS) entry which is preliminary data.</text>
</comment>
<dbReference type="Gene3D" id="2.130.10.10">
    <property type="entry name" value="YVTN repeat-like/Quinoprotein amine dehydrogenase"/>
    <property type="match status" value="1"/>
</dbReference>
<dbReference type="Proteomes" id="UP000248646">
    <property type="component" value="Unassembled WGS sequence"/>
</dbReference>